<keyword evidence="2" id="KW-1185">Reference proteome</keyword>
<name>A0ABU2N0V9_9ACTN</name>
<dbReference type="EMBL" id="JAVREL010000034">
    <property type="protein sequence ID" value="MDT0347540.1"/>
    <property type="molecule type" value="Genomic_DNA"/>
</dbReference>
<protein>
    <submittedName>
        <fullName evidence="1">Uncharacterized protein</fullName>
    </submittedName>
</protein>
<evidence type="ECO:0000313" key="2">
    <source>
        <dbReference type="Proteomes" id="UP001183246"/>
    </source>
</evidence>
<comment type="caution">
    <text evidence="1">The sequence shown here is derived from an EMBL/GenBank/DDBJ whole genome shotgun (WGS) entry which is preliminary data.</text>
</comment>
<organism evidence="1 2">
    <name type="scientific">Streptomyces litchfieldiae</name>
    <dbReference type="NCBI Taxonomy" id="3075543"/>
    <lineage>
        <taxon>Bacteria</taxon>
        <taxon>Bacillati</taxon>
        <taxon>Actinomycetota</taxon>
        <taxon>Actinomycetes</taxon>
        <taxon>Kitasatosporales</taxon>
        <taxon>Streptomycetaceae</taxon>
        <taxon>Streptomyces</taxon>
    </lineage>
</organism>
<evidence type="ECO:0000313" key="1">
    <source>
        <dbReference type="EMBL" id="MDT0347540.1"/>
    </source>
</evidence>
<gene>
    <name evidence="1" type="ORF">RM590_33975</name>
</gene>
<dbReference type="RefSeq" id="WP_311708667.1">
    <property type="nucleotide sequence ID" value="NZ_JAVREL010000034.1"/>
</dbReference>
<sequence>MAQPHISTAPARTIGRAVTARRWMVSVLHILAEATDKLTAAAAVGVAATSMFEFGPQWAQLTSAFDLTLAVLALYGAAQLIRPGLTGLATWLDPDLRDGHDLREAGRLIAQVRQDLEAGDDCDDVLRELYVSAVAEQLAWLLEDLAKEKPEEITTLLWVTSDHLRDTAQALAPRQ</sequence>
<accession>A0ABU2N0V9</accession>
<reference evidence="2" key="1">
    <citation type="submission" date="2023-07" db="EMBL/GenBank/DDBJ databases">
        <title>30 novel species of actinomycetes from the DSMZ collection.</title>
        <authorList>
            <person name="Nouioui I."/>
        </authorList>
    </citation>
    <scope>NUCLEOTIDE SEQUENCE [LARGE SCALE GENOMIC DNA]</scope>
    <source>
        <strain evidence="2">DSM 44938</strain>
    </source>
</reference>
<proteinExistence type="predicted"/>
<dbReference type="Proteomes" id="UP001183246">
    <property type="component" value="Unassembled WGS sequence"/>
</dbReference>